<dbReference type="Gene3D" id="1.20.58.2150">
    <property type="match status" value="1"/>
</dbReference>
<dbReference type="Proteomes" id="UP001165205">
    <property type="component" value="Unassembled WGS sequence"/>
</dbReference>
<dbReference type="AlphaFoldDB" id="A0AAN5BZ56"/>
<proteinExistence type="predicted"/>
<dbReference type="EMBL" id="BSYA01000104">
    <property type="protein sequence ID" value="GMG32681.1"/>
    <property type="molecule type" value="Genomic_DNA"/>
</dbReference>
<evidence type="ECO:0000313" key="1">
    <source>
        <dbReference type="EMBL" id="GMG32681.1"/>
    </source>
</evidence>
<accession>A0AAN5BZ56</accession>
<comment type="caution">
    <text evidence="1">The sequence shown here is derived from an EMBL/GenBank/DDBJ whole genome shotgun (WGS) entry which is preliminary data.</text>
</comment>
<reference evidence="1" key="1">
    <citation type="submission" date="2023-04" db="EMBL/GenBank/DDBJ databases">
        <title>Aspergillus oryzae NBRC 4228.</title>
        <authorList>
            <person name="Ichikawa N."/>
            <person name="Sato H."/>
            <person name="Tonouchi N."/>
        </authorList>
    </citation>
    <scope>NUCLEOTIDE SEQUENCE</scope>
    <source>
        <strain evidence="1">NBRC 4228</strain>
    </source>
</reference>
<organism evidence="1 2">
    <name type="scientific">Aspergillus oryzae</name>
    <name type="common">Yellow koji mold</name>
    <dbReference type="NCBI Taxonomy" id="5062"/>
    <lineage>
        <taxon>Eukaryota</taxon>
        <taxon>Fungi</taxon>
        <taxon>Dikarya</taxon>
        <taxon>Ascomycota</taxon>
        <taxon>Pezizomycotina</taxon>
        <taxon>Eurotiomycetes</taxon>
        <taxon>Eurotiomycetidae</taxon>
        <taxon>Eurotiales</taxon>
        <taxon>Aspergillaceae</taxon>
        <taxon>Aspergillus</taxon>
        <taxon>Aspergillus subgen. Circumdati</taxon>
    </lineage>
</organism>
<evidence type="ECO:0000313" key="2">
    <source>
        <dbReference type="Proteomes" id="UP001165205"/>
    </source>
</evidence>
<dbReference type="PANTHER" id="PTHR37842:SF2">
    <property type="entry name" value="GYLCOSYL HYDROLASE 115 C-TERMINAL DOMAIN-CONTAINING PROTEIN"/>
    <property type="match status" value="1"/>
</dbReference>
<name>A0AAN5BZ56_ASPOZ</name>
<gene>
    <name evidence="1" type="ORF">Aory04_000835500</name>
</gene>
<sequence>MSNHLTPDSPTKWMTGWAERQFGSGVANMTAYVLNKYGLLNMRRKYEHLTFLPFVYSTLHYDEGWHVLKEWEELLSLTQAVYDTLDPATQIAYYQPVLHPVLGG</sequence>
<protein>
    <submittedName>
        <fullName evidence="1">Unnamed protein product</fullName>
    </submittedName>
</protein>
<dbReference type="PANTHER" id="PTHR37842">
    <property type="match status" value="1"/>
</dbReference>